<evidence type="ECO:0000313" key="3">
    <source>
        <dbReference type="Proteomes" id="UP000580250"/>
    </source>
</evidence>
<gene>
    <name evidence="2" type="ORF">MENT_LOCUS5734</name>
</gene>
<evidence type="ECO:0000256" key="1">
    <source>
        <dbReference type="SAM" id="SignalP"/>
    </source>
</evidence>
<reference evidence="2 3" key="1">
    <citation type="submission" date="2020-08" db="EMBL/GenBank/DDBJ databases">
        <authorList>
            <person name="Koutsovoulos G."/>
            <person name="Danchin GJ E."/>
        </authorList>
    </citation>
    <scope>NUCLEOTIDE SEQUENCE [LARGE SCALE GENOMIC DNA]</scope>
</reference>
<keyword evidence="1" id="KW-0732">Signal</keyword>
<dbReference type="AlphaFoldDB" id="A0A6V7TZ93"/>
<organism evidence="2 3">
    <name type="scientific">Meloidogyne enterolobii</name>
    <name type="common">Root-knot nematode worm</name>
    <name type="synonym">Meloidogyne mayaguensis</name>
    <dbReference type="NCBI Taxonomy" id="390850"/>
    <lineage>
        <taxon>Eukaryota</taxon>
        <taxon>Metazoa</taxon>
        <taxon>Ecdysozoa</taxon>
        <taxon>Nematoda</taxon>
        <taxon>Chromadorea</taxon>
        <taxon>Rhabditida</taxon>
        <taxon>Tylenchina</taxon>
        <taxon>Tylenchomorpha</taxon>
        <taxon>Tylenchoidea</taxon>
        <taxon>Meloidogynidae</taxon>
        <taxon>Meloidogyninae</taxon>
        <taxon>Meloidogyne</taxon>
    </lineage>
</organism>
<protein>
    <submittedName>
        <fullName evidence="2">Uncharacterized protein</fullName>
    </submittedName>
</protein>
<comment type="caution">
    <text evidence="2">The sequence shown here is derived from an EMBL/GenBank/DDBJ whole genome shotgun (WGS) entry which is preliminary data.</text>
</comment>
<evidence type="ECO:0000313" key="2">
    <source>
        <dbReference type="EMBL" id="CAD2138281.1"/>
    </source>
</evidence>
<accession>A0A6V7TZ93</accession>
<dbReference type="EMBL" id="CAJEWN010000021">
    <property type="protein sequence ID" value="CAD2138281.1"/>
    <property type="molecule type" value="Genomic_DNA"/>
</dbReference>
<feature type="chain" id="PRO_5028473243" evidence="1">
    <location>
        <begin position="20"/>
        <end position="69"/>
    </location>
</feature>
<proteinExistence type="predicted"/>
<feature type="signal peptide" evidence="1">
    <location>
        <begin position="1"/>
        <end position="19"/>
    </location>
</feature>
<dbReference type="Proteomes" id="UP000580250">
    <property type="component" value="Unassembled WGS sequence"/>
</dbReference>
<sequence length="69" mass="8104">MFLSILIIFQLVFLGLISPKDMSIILRHENLAWSSLRPMNIFHVRDIRSMTIPYPIPRNKLIPIALIKF</sequence>
<name>A0A6V7TZ93_MELEN</name>